<dbReference type="GO" id="GO:0005509">
    <property type="term" value="F:calcium ion binding"/>
    <property type="evidence" value="ECO:0007669"/>
    <property type="project" value="InterPro"/>
</dbReference>
<feature type="domain" description="EF-hand" evidence="3">
    <location>
        <begin position="1"/>
        <end position="34"/>
    </location>
</feature>
<dbReference type="EMBL" id="HACA01026044">
    <property type="protein sequence ID" value="CDW43405.1"/>
    <property type="molecule type" value="Transcribed_RNA"/>
</dbReference>
<protein>
    <submittedName>
        <fullName evidence="4">Squidulin</fullName>
    </submittedName>
</protein>
<dbReference type="EMBL" id="BT121663">
    <property type="protein sequence ID" value="ADD38593.1"/>
    <property type="molecule type" value="mRNA"/>
</dbReference>
<dbReference type="EMBL" id="BT121065">
    <property type="protein sequence ID" value="ADD37995.1"/>
    <property type="molecule type" value="mRNA"/>
</dbReference>
<dbReference type="InterPro" id="IPR050145">
    <property type="entry name" value="Centrin_CML-like"/>
</dbReference>
<dbReference type="SUPFAM" id="SSF47473">
    <property type="entry name" value="EF-hand"/>
    <property type="match status" value="1"/>
</dbReference>
<evidence type="ECO:0000259" key="3">
    <source>
        <dbReference type="PROSITE" id="PS50222"/>
    </source>
</evidence>
<name>D3PHF9_LEPSM</name>
<dbReference type="SMART" id="SM00054">
    <property type="entry name" value="EFh"/>
    <property type="match status" value="4"/>
</dbReference>
<accession>D3PHF9</accession>
<dbReference type="PROSITE" id="PS50222">
    <property type="entry name" value="EF_HAND_2"/>
    <property type="match status" value="3"/>
</dbReference>
<evidence type="ECO:0000313" key="5">
    <source>
        <dbReference type="EMBL" id="CDW43405.1"/>
    </source>
</evidence>
<proteinExistence type="evidence at transcript level"/>
<dbReference type="InterPro" id="IPR011992">
    <property type="entry name" value="EF-hand-dom_pair"/>
</dbReference>
<dbReference type="PROSITE" id="PS00018">
    <property type="entry name" value="EF_HAND_1"/>
    <property type="match status" value="3"/>
</dbReference>
<evidence type="ECO:0000256" key="1">
    <source>
        <dbReference type="ARBA" id="ARBA00022737"/>
    </source>
</evidence>
<dbReference type="FunFam" id="1.10.238.10:FF:000003">
    <property type="entry name" value="Calmodulin A"/>
    <property type="match status" value="1"/>
</dbReference>
<dbReference type="AlphaFoldDB" id="D3PHF9"/>
<dbReference type="InterPro" id="IPR018247">
    <property type="entry name" value="EF_Hand_1_Ca_BS"/>
</dbReference>
<feature type="domain" description="EF-hand" evidence="3">
    <location>
        <begin position="72"/>
        <end position="107"/>
    </location>
</feature>
<evidence type="ECO:0000313" key="4">
    <source>
        <dbReference type="EMBL" id="ADD37995.1"/>
    </source>
</evidence>
<gene>
    <name evidence="4" type="primary">CABO</name>
</gene>
<feature type="domain" description="EF-hand" evidence="3">
    <location>
        <begin position="110"/>
        <end position="145"/>
    </location>
</feature>
<dbReference type="InterPro" id="IPR002048">
    <property type="entry name" value="EF_hand_dom"/>
</dbReference>
<dbReference type="OMA" id="RLHFRER"/>
<keyword evidence="1" id="KW-0677">Repeat</keyword>
<dbReference type="PANTHER" id="PTHR23050">
    <property type="entry name" value="CALCIUM BINDING PROTEIN"/>
    <property type="match status" value="1"/>
</dbReference>
<organism evidence="4">
    <name type="scientific">Lepeophtheirus salmonis</name>
    <name type="common">Salmon louse</name>
    <name type="synonym">Caligus salmonis</name>
    <dbReference type="NCBI Taxonomy" id="72036"/>
    <lineage>
        <taxon>Eukaryota</taxon>
        <taxon>Metazoa</taxon>
        <taxon>Ecdysozoa</taxon>
        <taxon>Arthropoda</taxon>
        <taxon>Crustacea</taxon>
        <taxon>Multicrustacea</taxon>
        <taxon>Hexanauplia</taxon>
        <taxon>Copepoda</taxon>
        <taxon>Siphonostomatoida</taxon>
        <taxon>Caligidae</taxon>
        <taxon>Lepeophtheirus</taxon>
    </lineage>
</organism>
<dbReference type="EMBL" id="BT121327">
    <property type="protein sequence ID" value="ADD38257.1"/>
    <property type="molecule type" value="mRNA"/>
</dbReference>
<keyword evidence="2" id="KW-0106">Calcium</keyword>
<evidence type="ECO:0000256" key="2">
    <source>
        <dbReference type="ARBA" id="ARBA00022837"/>
    </source>
</evidence>
<dbReference type="Gene3D" id="1.10.238.10">
    <property type="entry name" value="EF-hand"/>
    <property type="match status" value="2"/>
</dbReference>
<dbReference type="OrthoDB" id="424753at2759"/>
<sequence length="145" mass="16589">MSELKEAFELFDEDKNGEISKEELLGLFAKLGNELSPSTLESYFRIASKDNSVGINFEEFKTLWDCLTSPEEISSEIRDEFSRLDEDSDGFITTEEMMSVVNKFSHVLGDRKEIAEKCLKDIDINGDGKVSFPEFYICWKYKAAP</sequence>
<reference evidence="4" key="1">
    <citation type="submission" date="2010-03" db="EMBL/GenBank/DDBJ databases">
        <title>Atlantic Lepeophtheirus salmonis ESTs and full-length cDNAs.</title>
        <authorList>
            <person name="Yasuike M."/>
            <person name="von Schalburg K."/>
            <person name="Cooper G."/>
            <person name="Leong J."/>
            <person name="Nilsen F."/>
            <person name="Jones S.R.M."/>
            <person name="Koop B.F."/>
        </authorList>
    </citation>
    <scope>NUCLEOTIDE SEQUENCE</scope>
    <source>
        <strain evidence="4">Atlantic form</strain>
        <tissue evidence="4">Mixed tissue</tissue>
    </source>
</reference>
<dbReference type="Pfam" id="PF13499">
    <property type="entry name" value="EF-hand_7"/>
    <property type="match status" value="2"/>
</dbReference>
<reference evidence="5" key="2">
    <citation type="submission" date="2014-05" db="EMBL/GenBank/DDBJ databases">
        <authorList>
            <person name="Chronopoulou M."/>
        </authorList>
    </citation>
    <scope>NUCLEOTIDE SEQUENCE</scope>
    <source>
        <tissue evidence="5">Whole organism</tissue>
    </source>
</reference>